<dbReference type="EMBL" id="JAADZU010000081">
    <property type="protein sequence ID" value="NDK91727.1"/>
    <property type="molecule type" value="Genomic_DNA"/>
</dbReference>
<reference evidence="1 2" key="1">
    <citation type="submission" date="2020-01" db="EMBL/GenBank/DDBJ databases">
        <title>Investigation of new actinobacteria for the biodesulphurisation of diesel fuel.</title>
        <authorList>
            <person name="Athi Narayanan S.M."/>
        </authorList>
    </citation>
    <scope>NUCLEOTIDE SEQUENCE [LARGE SCALE GENOMIC DNA]</scope>
    <source>
        <strain evidence="1 2">213E</strain>
    </source>
</reference>
<name>A0A7K3LW06_9ACTN</name>
<gene>
    <name evidence="1" type="ORF">GYA93_19425</name>
</gene>
<evidence type="ECO:0000313" key="2">
    <source>
        <dbReference type="Proteomes" id="UP000466307"/>
    </source>
</evidence>
<evidence type="ECO:0000313" key="1">
    <source>
        <dbReference type="EMBL" id="NDK91727.1"/>
    </source>
</evidence>
<dbReference type="RefSeq" id="WP_059037681.1">
    <property type="nucleotide sequence ID" value="NZ_JAADZU010000081.1"/>
</dbReference>
<keyword evidence="2" id="KW-1185">Reference proteome</keyword>
<proteinExistence type="predicted"/>
<dbReference type="Proteomes" id="UP000466307">
    <property type="component" value="Unassembled WGS sequence"/>
</dbReference>
<organism evidence="1 2">
    <name type="scientific">Gordonia desulfuricans</name>
    <dbReference type="NCBI Taxonomy" id="89051"/>
    <lineage>
        <taxon>Bacteria</taxon>
        <taxon>Bacillati</taxon>
        <taxon>Actinomycetota</taxon>
        <taxon>Actinomycetes</taxon>
        <taxon>Mycobacteriales</taxon>
        <taxon>Gordoniaceae</taxon>
        <taxon>Gordonia</taxon>
    </lineage>
</organism>
<protein>
    <submittedName>
        <fullName evidence="1">NUDIX hydrolase</fullName>
    </submittedName>
</protein>
<sequence length="185" mass="20270">MKLVALTYDPTTRRVLVATHDRTPDATERDRMLPTVEEHPGEPPAAAVARALATVGVDEVPTALGQLSAITMWATFWADQAIWTADIRWAPADRRRSLAFDHTTVVVDARTALAERLWHDRVFTHGITGRHFTTTDAVALTKGFTGAEVTDPDVENRLRKIDGLAEVGPSPDAGGPAPTLWRWSV</sequence>
<dbReference type="AlphaFoldDB" id="A0A7K3LW06"/>
<keyword evidence="1" id="KW-0378">Hydrolase</keyword>
<accession>A0A7K3LW06</accession>
<dbReference type="GO" id="GO:0016787">
    <property type="term" value="F:hydrolase activity"/>
    <property type="evidence" value="ECO:0007669"/>
    <property type="project" value="UniProtKB-KW"/>
</dbReference>
<comment type="caution">
    <text evidence="1">The sequence shown here is derived from an EMBL/GenBank/DDBJ whole genome shotgun (WGS) entry which is preliminary data.</text>
</comment>